<dbReference type="InterPro" id="IPR013783">
    <property type="entry name" value="Ig-like_fold"/>
</dbReference>
<dbReference type="Gramene" id="Psat03G0506200-T1">
    <property type="protein sequence ID" value="KAI5430702.1"/>
    <property type="gene ID" value="KIW84_035062"/>
</dbReference>
<evidence type="ECO:0000313" key="7">
    <source>
        <dbReference type="Proteomes" id="UP001058974"/>
    </source>
</evidence>
<dbReference type="CDD" id="cd14526">
    <property type="entry name" value="DSP_laforin-like"/>
    <property type="match status" value="1"/>
</dbReference>
<sequence length="637" mass="71326">PCLLFLKTSRFSKIITYPTPTNLTSFTSSKPKTSLIITINSKIHHSLLFHNSTTTMSSLQFNPHPLPPSPLLTTNISSFSPTSLSIFYNHHHLLRFNLKTLKNHRVFAMSSNSTFKMNLNEYLVTLDKPLGIRFGLTSNGKIIVHSLAKGGNAEKSRIIMVGDTLKKAGDSSQNSLVEIKDVGDAQKVLNEQTSSFSLVLERPASTFPIQLLHNKTNDLEIVYNRGRVPIVTWNKTLLASNLQPSGESCGSSGFSMFNSKFLNSSGSKLLGNQNQHAITHGERNSFTEQTIQLACVFTEEACGDGDWAHGSFPLEEYIKALDRSKDEMYYNHCLGMRYSKITEQIYVGSCIQTDDDVEALSKVEGVTAVLNFQSGTEAENWGINVKSINDSCQRNNILIINYPIRDGDSYDMRKKLPFCVGLLLRLLRKNLRVFVTCTSGFDRSPACVIAYLHWMTDVSLHAAYTWVTGMHTCRPDRPAIAWATWDLIAMVERGEHNGPPTHAVTFVWNGHEGEDVNLVGDFTVNWKEPLKAKHRGGSRHEVEVKLPQGKYYYKFIVNGQWKHSTSSPAERDESGNVNNIIIIGETASVRPSVQHQQKDANVVKVMERPLNEKERFMLAKAARCIAFSICPLRLAPK</sequence>
<dbReference type="InterPro" id="IPR014756">
    <property type="entry name" value="Ig_E-set"/>
</dbReference>
<dbReference type="InterPro" id="IPR000340">
    <property type="entry name" value="Dual-sp_phosphatase_cat-dom"/>
</dbReference>
<dbReference type="GO" id="GO:0043036">
    <property type="term" value="C:starch grain"/>
    <property type="evidence" value="ECO:0007669"/>
    <property type="project" value="TreeGrafter"/>
</dbReference>
<dbReference type="SUPFAM" id="SSF81296">
    <property type="entry name" value="E set domains"/>
    <property type="match status" value="1"/>
</dbReference>
<organism evidence="6 7">
    <name type="scientific">Pisum sativum</name>
    <name type="common">Garden pea</name>
    <name type="synonym">Lathyrus oleraceus</name>
    <dbReference type="NCBI Taxonomy" id="3888"/>
    <lineage>
        <taxon>Eukaryota</taxon>
        <taxon>Viridiplantae</taxon>
        <taxon>Streptophyta</taxon>
        <taxon>Embryophyta</taxon>
        <taxon>Tracheophyta</taxon>
        <taxon>Spermatophyta</taxon>
        <taxon>Magnoliopsida</taxon>
        <taxon>eudicotyledons</taxon>
        <taxon>Gunneridae</taxon>
        <taxon>Pentapetalae</taxon>
        <taxon>rosids</taxon>
        <taxon>fabids</taxon>
        <taxon>Fabales</taxon>
        <taxon>Fabaceae</taxon>
        <taxon>Papilionoideae</taxon>
        <taxon>50 kb inversion clade</taxon>
        <taxon>NPAAA clade</taxon>
        <taxon>Hologalegina</taxon>
        <taxon>IRL clade</taxon>
        <taxon>Fabeae</taxon>
        <taxon>Lathyrus</taxon>
    </lineage>
</organism>
<keyword evidence="1" id="KW-0378">Hydrolase</keyword>
<gene>
    <name evidence="6" type="ORF">KIW84_035062</name>
</gene>
<evidence type="ECO:0000256" key="2">
    <source>
        <dbReference type="ARBA" id="ARBA00022912"/>
    </source>
</evidence>
<dbReference type="SUPFAM" id="SSF52799">
    <property type="entry name" value="(Phosphotyrosine protein) phosphatases II"/>
    <property type="match status" value="1"/>
</dbReference>
<dbReference type="Gene3D" id="3.90.190.10">
    <property type="entry name" value="Protein tyrosine phosphatase superfamily"/>
    <property type="match status" value="1"/>
</dbReference>
<keyword evidence="7" id="KW-1185">Reference proteome</keyword>
<dbReference type="CDD" id="cd02859">
    <property type="entry name" value="E_set_AMPKbeta_like_N"/>
    <property type="match status" value="1"/>
</dbReference>
<reference evidence="6 7" key="1">
    <citation type="journal article" date="2022" name="Nat. Genet.">
        <title>Improved pea reference genome and pan-genome highlight genomic features and evolutionary characteristics.</title>
        <authorList>
            <person name="Yang T."/>
            <person name="Liu R."/>
            <person name="Luo Y."/>
            <person name="Hu S."/>
            <person name="Wang D."/>
            <person name="Wang C."/>
            <person name="Pandey M.K."/>
            <person name="Ge S."/>
            <person name="Xu Q."/>
            <person name="Li N."/>
            <person name="Li G."/>
            <person name="Huang Y."/>
            <person name="Saxena R.K."/>
            <person name="Ji Y."/>
            <person name="Li M."/>
            <person name="Yan X."/>
            <person name="He Y."/>
            <person name="Liu Y."/>
            <person name="Wang X."/>
            <person name="Xiang C."/>
            <person name="Varshney R.K."/>
            <person name="Ding H."/>
            <person name="Gao S."/>
            <person name="Zong X."/>
        </authorList>
    </citation>
    <scope>NUCLEOTIDE SEQUENCE [LARGE SCALE GENOMIC DNA]</scope>
    <source>
        <strain evidence="6 7">cv. Zhongwan 6</strain>
    </source>
</reference>
<keyword evidence="2" id="KW-0904">Protein phosphatase</keyword>
<protein>
    <submittedName>
        <fullName evidence="6">Phosphoglucan phosphatase lsf1</fullName>
    </submittedName>
</protein>
<dbReference type="GO" id="GO:0019203">
    <property type="term" value="F:carbohydrate phosphatase activity"/>
    <property type="evidence" value="ECO:0007669"/>
    <property type="project" value="InterPro"/>
</dbReference>
<feature type="domain" description="Tyrosine-protein phosphatase" evidence="4">
    <location>
        <begin position="337"/>
        <end position="496"/>
    </location>
</feature>
<name>A0A9D5B073_PEA</name>
<dbReference type="InterPro" id="IPR029021">
    <property type="entry name" value="Prot-tyrosine_phosphatase-like"/>
</dbReference>
<evidence type="ECO:0000259" key="4">
    <source>
        <dbReference type="PROSITE" id="PS50054"/>
    </source>
</evidence>
<dbReference type="InterPro" id="IPR036034">
    <property type="entry name" value="PDZ_sf"/>
</dbReference>
<dbReference type="PROSITE" id="PS50106">
    <property type="entry name" value="PDZ"/>
    <property type="match status" value="1"/>
</dbReference>
<dbReference type="GO" id="GO:0005983">
    <property type="term" value="P:starch catabolic process"/>
    <property type="evidence" value="ECO:0007669"/>
    <property type="project" value="TreeGrafter"/>
</dbReference>
<dbReference type="SUPFAM" id="SSF50156">
    <property type="entry name" value="PDZ domain-like"/>
    <property type="match status" value="1"/>
</dbReference>
<dbReference type="GO" id="GO:0004721">
    <property type="term" value="F:phosphoprotein phosphatase activity"/>
    <property type="evidence" value="ECO:0007669"/>
    <property type="project" value="UniProtKB-KW"/>
</dbReference>
<dbReference type="Gene3D" id="2.60.40.10">
    <property type="entry name" value="Immunoglobulins"/>
    <property type="match status" value="1"/>
</dbReference>
<accession>A0A9D5B073</accession>
<comment type="caution">
    <text evidence="6">The sequence shown here is derived from an EMBL/GenBank/DDBJ whole genome shotgun (WGS) entry which is preliminary data.</text>
</comment>
<dbReference type="FunFam" id="3.90.190.10:FF:000072">
    <property type="entry name" value="Phosphoglucan phosphatase LSF1 chloroplastic"/>
    <property type="match status" value="1"/>
</dbReference>
<dbReference type="Pfam" id="PF16561">
    <property type="entry name" value="AMPK1_CBM"/>
    <property type="match status" value="1"/>
</dbReference>
<proteinExistence type="predicted"/>
<feature type="non-terminal residue" evidence="6">
    <location>
        <position position="1"/>
    </location>
</feature>
<dbReference type="PROSITE" id="PS50054">
    <property type="entry name" value="TYR_PHOSPHATASE_DUAL"/>
    <property type="match status" value="1"/>
</dbReference>
<dbReference type="InterPro" id="IPR020422">
    <property type="entry name" value="TYR_PHOSPHATASE_DUAL_dom"/>
</dbReference>
<dbReference type="EMBL" id="JAMSHJ010000003">
    <property type="protein sequence ID" value="KAI5430702.1"/>
    <property type="molecule type" value="Genomic_DNA"/>
</dbReference>
<evidence type="ECO:0000259" key="5">
    <source>
        <dbReference type="PROSITE" id="PS50106"/>
    </source>
</evidence>
<evidence type="ECO:0000313" key="6">
    <source>
        <dbReference type="EMBL" id="KAI5430702.1"/>
    </source>
</evidence>
<dbReference type="PANTHER" id="PTHR47661">
    <property type="entry name" value="PHOSPHOGLUCAN PHOSPHATASE LSF1, CHLOROPLASTIC"/>
    <property type="match status" value="1"/>
</dbReference>
<dbReference type="InterPro" id="IPR045204">
    <property type="entry name" value="DSP_laforin-like"/>
</dbReference>
<dbReference type="Proteomes" id="UP001058974">
    <property type="component" value="Chromosome 3"/>
</dbReference>
<dbReference type="InterPro" id="IPR032640">
    <property type="entry name" value="AMPK1_CBM"/>
</dbReference>
<keyword evidence="3" id="KW-0119">Carbohydrate metabolism</keyword>
<dbReference type="InterPro" id="IPR001478">
    <property type="entry name" value="PDZ"/>
</dbReference>
<evidence type="ECO:0000256" key="1">
    <source>
        <dbReference type="ARBA" id="ARBA00022801"/>
    </source>
</evidence>
<dbReference type="PANTHER" id="PTHR47661:SF2">
    <property type="entry name" value="PHOSPHOGLUCAN PHOSPHATASE LSF1, CHLOROPLASTIC"/>
    <property type="match status" value="1"/>
</dbReference>
<dbReference type="AlphaFoldDB" id="A0A9D5B073"/>
<dbReference type="Pfam" id="PF00782">
    <property type="entry name" value="DSPc"/>
    <property type="match status" value="1"/>
</dbReference>
<dbReference type="GO" id="GO:0009507">
    <property type="term" value="C:chloroplast"/>
    <property type="evidence" value="ECO:0007669"/>
    <property type="project" value="TreeGrafter"/>
</dbReference>
<feature type="domain" description="PDZ" evidence="5">
    <location>
        <begin position="123"/>
        <end position="204"/>
    </location>
</feature>
<evidence type="ECO:0000256" key="3">
    <source>
        <dbReference type="ARBA" id="ARBA00023277"/>
    </source>
</evidence>